<evidence type="ECO:0000259" key="2">
    <source>
        <dbReference type="PROSITE" id="PS50887"/>
    </source>
</evidence>
<organism evidence="3 4">
    <name type="scientific">Longibaculum muris</name>
    <dbReference type="NCBI Taxonomy" id="1796628"/>
    <lineage>
        <taxon>Bacteria</taxon>
        <taxon>Bacillati</taxon>
        <taxon>Bacillota</taxon>
        <taxon>Erysipelotrichia</taxon>
        <taxon>Erysipelotrichales</taxon>
        <taxon>Coprobacillaceae</taxon>
        <taxon>Longibaculum</taxon>
    </lineage>
</organism>
<dbReference type="PANTHER" id="PTHR44757">
    <property type="entry name" value="DIGUANYLATE CYCLASE DGCP"/>
    <property type="match status" value="1"/>
</dbReference>
<dbReference type="CDD" id="cd01949">
    <property type="entry name" value="GGDEF"/>
    <property type="match status" value="1"/>
</dbReference>
<dbReference type="SMART" id="SM00062">
    <property type="entry name" value="PBPb"/>
    <property type="match status" value="2"/>
</dbReference>
<evidence type="ECO:0000313" key="3">
    <source>
        <dbReference type="EMBL" id="TCW00710.1"/>
    </source>
</evidence>
<keyword evidence="4" id="KW-1185">Reference proteome</keyword>
<dbReference type="InterPro" id="IPR035965">
    <property type="entry name" value="PAS-like_dom_sf"/>
</dbReference>
<dbReference type="PANTHER" id="PTHR44757:SF2">
    <property type="entry name" value="BIOFILM ARCHITECTURE MAINTENANCE PROTEIN MBAA"/>
    <property type="match status" value="1"/>
</dbReference>
<dbReference type="RefSeq" id="WP_066446628.1">
    <property type="nucleotide sequence ID" value="NZ_JANKBF010000004.1"/>
</dbReference>
<dbReference type="Proteomes" id="UP000295515">
    <property type="component" value="Unassembled WGS sequence"/>
</dbReference>
<dbReference type="Gene3D" id="3.30.70.270">
    <property type="match status" value="1"/>
</dbReference>
<dbReference type="NCBIfam" id="TIGR00254">
    <property type="entry name" value="GGDEF"/>
    <property type="match status" value="1"/>
</dbReference>
<dbReference type="SUPFAM" id="SSF55785">
    <property type="entry name" value="PYP-like sensor domain (PAS domain)"/>
    <property type="match status" value="1"/>
</dbReference>
<feature type="domain" description="PAC" evidence="1">
    <location>
        <begin position="597"/>
        <end position="649"/>
    </location>
</feature>
<proteinExistence type="predicted"/>
<protein>
    <submittedName>
        <fullName evidence="3">Periplasmic/7TM domain sensor diguanylate cyclase</fullName>
    </submittedName>
</protein>
<dbReference type="GeneID" id="98915005"/>
<dbReference type="InterPro" id="IPR029787">
    <property type="entry name" value="Nucleotide_cyclase"/>
</dbReference>
<dbReference type="InterPro" id="IPR043128">
    <property type="entry name" value="Rev_trsase/Diguanyl_cyclase"/>
</dbReference>
<dbReference type="SUPFAM" id="SSF53850">
    <property type="entry name" value="Periplasmic binding protein-like II"/>
    <property type="match status" value="2"/>
</dbReference>
<dbReference type="InterPro" id="IPR001638">
    <property type="entry name" value="Solute-binding_3/MltF_N"/>
</dbReference>
<gene>
    <name evidence="3" type="ORF">EDD60_10640</name>
</gene>
<dbReference type="Gene3D" id="3.40.190.10">
    <property type="entry name" value="Periplasmic binding protein-like II"/>
    <property type="match status" value="4"/>
</dbReference>
<dbReference type="EMBL" id="SMCQ01000006">
    <property type="protein sequence ID" value="TCW00710.1"/>
    <property type="molecule type" value="Genomic_DNA"/>
</dbReference>
<accession>A0A4R3Z5W4</accession>
<evidence type="ECO:0000259" key="1">
    <source>
        <dbReference type="PROSITE" id="PS50113"/>
    </source>
</evidence>
<dbReference type="InterPro" id="IPR000160">
    <property type="entry name" value="GGDEF_dom"/>
</dbReference>
<dbReference type="PROSITE" id="PS50887">
    <property type="entry name" value="GGDEF"/>
    <property type="match status" value="1"/>
</dbReference>
<dbReference type="Gene3D" id="3.30.450.20">
    <property type="entry name" value="PAS domain"/>
    <property type="match status" value="1"/>
</dbReference>
<dbReference type="InterPro" id="IPR000700">
    <property type="entry name" value="PAS-assoc_C"/>
</dbReference>
<dbReference type="SUPFAM" id="SSF55073">
    <property type="entry name" value="Nucleotide cyclase"/>
    <property type="match status" value="1"/>
</dbReference>
<dbReference type="AlphaFoldDB" id="A0A4R3Z5W4"/>
<feature type="domain" description="GGDEF" evidence="2">
    <location>
        <begin position="679"/>
        <end position="806"/>
    </location>
</feature>
<reference evidence="3 4" key="1">
    <citation type="submission" date="2019-03" db="EMBL/GenBank/DDBJ databases">
        <title>Genomic Encyclopedia of Type Strains, Phase IV (KMG-IV): sequencing the most valuable type-strain genomes for metagenomic binning, comparative biology and taxonomic classification.</title>
        <authorList>
            <person name="Goeker M."/>
        </authorList>
    </citation>
    <scope>NUCLEOTIDE SEQUENCE [LARGE SCALE GENOMIC DNA]</scope>
    <source>
        <strain evidence="3 4">DSM 29487</strain>
    </source>
</reference>
<evidence type="ECO:0000313" key="4">
    <source>
        <dbReference type="Proteomes" id="UP000295515"/>
    </source>
</evidence>
<dbReference type="Pfam" id="PF00497">
    <property type="entry name" value="SBP_bac_3"/>
    <property type="match status" value="1"/>
</dbReference>
<sequence length="807" mass="92002">MRKVITTLICCFVLLLNTIPIQAKEKIKVAFPIQPGLTELTQDGEFTGYTYDYLKELERFTNFEFEFVVYDKEDVNDNIVEAMDDVAKGKVDIMGGMVYSESMTDTYDYTATNYGTSNMVLYVTSDKAELNETSIYSAKELTAGVVSTKKVENKNLTEFGETNGIKFKQVFYSNIEDMIKGLQAGKIDAMVGTDLSILSGNYRIIAKFFPRSFYFVTTKGKTSLISKLNSAMMDLNKEQPNFMSELHEEYFSMKNVEFNLTELEEKFVKDNPVIDVAVLGGRAPYQSKDNNGKLNGITIELLDNIGKLSGLKFHYDYAETYDEYQELLAKKTYLIQAGVTYPYSDWSQDYSLSKSFLEANMSLVINDKVSSSDLKGKKQASIKGLQYNGEFQGEIEYYESTLEAFKAVMNQDADYAYINSYIAEFYNSYFQSNDISILPQEKNHKQNICFSIHKSTGTTLLSIINKGIDASSYKMQDIIFRNATYVKDNTSFSDYVKNNPEQFLLTITIILGLSVFFRYYMNKKNSKKILREYERFQQISDLSKDCFIEYNVKSDCLTLSGGGAKLIYPESTYEQYIEKKAIGYEQVERCIQTHKGIVVEEYVSFVDGSRHWLKIILQPILDDNGHVNRVIGKATDIQSEKEEQLLWKELAQKDGLTNLYNSSASREQVEKLLKDAPDNAIALMIIDVDNFKNINDQYGHYSGDLALQRLAQVLSSVVYLDDIVGRVGGDEFIIAIKEPQSEEVIFDYYQSIINKLEQYDDILTTISIGVAFSKQGMSYDDIYRKADNALYDVKNHGRNGCRIANDL</sequence>
<dbReference type="PROSITE" id="PS50113">
    <property type="entry name" value="PAC"/>
    <property type="match status" value="1"/>
</dbReference>
<name>A0A4R3Z5W4_9FIRM</name>
<dbReference type="InterPro" id="IPR052155">
    <property type="entry name" value="Biofilm_reg_signaling"/>
</dbReference>
<dbReference type="Pfam" id="PF00990">
    <property type="entry name" value="GGDEF"/>
    <property type="match status" value="1"/>
</dbReference>
<comment type="caution">
    <text evidence="3">The sequence shown here is derived from an EMBL/GenBank/DDBJ whole genome shotgun (WGS) entry which is preliminary data.</text>
</comment>
<dbReference type="SMART" id="SM00267">
    <property type="entry name" value="GGDEF"/>
    <property type="match status" value="1"/>
</dbReference>